<dbReference type="WBParaSite" id="JU765_v2.g19467.t1">
    <property type="protein sequence ID" value="JU765_v2.g19467.t1"/>
    <property type="gene ID" value="JU765_v2.g19467"/>
</dbReference>
<evidence type="ECO:0000313" key="1">
    <source>
        <dbReference type="Proteomes" id="UP000887576"/>
    </source>
</evidence>
<reference evidence="2" key="1">
    <citation type="submission" date="2022-11" db="UniProtKB">
        <authorList>
            <consortium name="WormBaseParasite"/>
        </authorList>
    </citation>
    <scope>IDENTIFICATION</scope>
</reference>
<proteinExistence type="predicted"/>
<sequence>MRLRRLLRIPPKYGVITLLVTVVAWNEYLDIKFRSLTWIKPSKTDKDFSILLIADPQLIGYRNEPYFIGWLSRWDADRYLRRGFADVFRTVQPKLVIFLGDLFDEGVQMTDLEFQWTLERFKKIFAESSFVPTIYLPGDNDIGGEMEPVYDRLVNKFQRYFPHSINSENTGNHFFDIGVINPMFSNKLEVLNKVDDSKVKILLSHTPLTRSINKEVDNAIADFDPDLILSAHDHTSEVYVKDRNSLQFQRFELHGKINFVISQNQPMVEIQCPTVSYRMGVPNMGYGVLTLSNESPATAEFTVFWLPKRYSELFAYVVCLVVLIYYCLRSDQTMESEVEIVTVRMTRGELSTPWGFRIVPPGIVTSIVGGSLADRAGLQNGDYIEEIQGEQGCTFENAQQLLHSAGHEIDLIVLRNSTTSTINRFWQPQITVENSLKNDAQLFVDVKNPAGTPNSAVKVSLEHHPLQPPPVPGFNNSAKPYSDFDENPPKKTYVNRAEQYLLEKGGLFGTDPTVMKAREQPSFLQSETLKLIQEEERDQKFRRQKRNEETRKPVENVTFQKGPKCFLCGRGITGVLCRVDEAVVHPECFQCSTCGTSLKNVGHHFINDKFYCDIHGQQRRQQMTSSEKSNEKLAPGLIRGTINPDLAVKTPPTAVYPIRVPEPPKGFYQPEILAPGPLSPPQPPRKIPLDSFARTSSYNKEVYHNDGAANNEVITIGKLNPQSGSATLEARRMSRNFAPFVRSRSVRGIQWPPEPETVKTQKSLEAIRYWKLTPEPADRQKKTLQELIEEEQHSPKKHSNHSSLERPKMNAKRIIPTPHRLNTPMRNPLDAYVEKIKSQTQSTVSLPKSTSVLSVGPPPAVNVSWTEMGPRSQTWAQQPQESEAIPNQSFLNIEISPSNGKHNGIINNNEEWLEKSEILEEKDILTDVSRQSEAENDTIQLPSFDEMTTAFLNEQISMTYEDSVFPSVEDLDQKSTASTIKENDEDYVISQAERERWMREEVEQARIEELQQKYKIDEELEFLKNVENNCLDELSKTPLLEENEDETEVETEVAIQVIEQHQQNLQNQQEQLSQLLDSAIKYLKQTETKKDPTNNGQQKLSPNVDLHSPSGKILQHMLAHDDEGYQKMHSTNNNNPEHNGNVYDSLNVYTDGIKQHGTLINSHNMIPYCEYCKEQIRGAYVLATGLTWCPEHFTCSNPACARRLLDTGFVEEKGKKYCEKCFETLIAPVCSKCSMPITADCLTALQKQWHPECFTCQHCSHPFGNAAFYLENGKPYCEQDWNALFTTKCVSCKFPIEAGDRWVEAIGSAFHSNCFSCTVCQTNLEGQSFYAKNGLPFCRIHA</sequence>
<evidence type="ECO:0000313" key="2">
    <source>
        <dbReference type="WBParaSite" id="JU765_v2.g19467.t1"/>
    </source>
</evidence>
<organism evidence="1 2">
    <name type="scientific">Panagrolaimus sp. JU765</name>
    <dbReference type="NCBI Taxonomy" id="591449"/>
    <lineage>
        <taxon>Eukaryota</taxon>
        <taxon>Metazoa</taxon>
        <taxon>Ecdysozoa</taxon>
        <taxon>Nematoda</taxon>
        <taxon>Chromadorea</taxon>
        <taxon>Rhabditida</taxon>
        <taxon>Tylenchina</taxon>
        <taxon>Panagrolaimomorpha</taxon>
        <taxon>Panagrolaimoidea</taxon>
        <taxon>Panagrolaimidae</taxon>
        <taxon>Panagrolaimus</taxon>
    </lineage>
</organism>
<dbReference type="Proteomes" id="UP000887576">
    <property type="component" value="Unplaced"/>
</dbReference>
<protein>
    <submittedName>
        <fullName evidence="2">Uncharacterized protein</fullName>
    </submittedName>
</protein>
<accession>A0AC34QU76</accession>
<name>A0AC34QU76_9BILA</name>